<evidence type="ECO:0000256" key="1">
    <source>
        <dbReference type="ARBA" id="ARBA00001974"/>
    </source>
</evidence>
<dbReference type="AlphaFoldDB" id="A0A3E2NGN1"/>
<comment type="cofactor">
    <cofactor evidence="1">
        <name>FAD</name>
        <dbReference type="ChEBI" id="CHEBI:57692"/>
    </cofactor>
</comment>
<reference evidence="6 7" key="1">
    <citation type="submission" date="2018-07" db="EMBL/GenBank/DDBJ databases">
        <title>New species, Clostridium PI-S10-A1B.</title>
        <authorList>
            <person name="Krishna G."/>
            <person name="Summeta K."/>
            <person name="Shikha S."/>
            <person name="Prabhu P.B."/>
            <person name="Suresh K."/>
        </authorList>
    </citation>
    <scope>NUCLEOTIDE SEQUENCE [LARGE SCALE GENOMIC DNA]</scope>
    <source>
        <strain evidence="6 7">PI-S10-A1B</strain>
    </source>
</reference>
<comment type="caution">
    <text evidence="6">The sequence shown here is derived from an EMBL/GenBank/DDBJ whole genome shotgun (WGS) entry which is preliminary data.</text>
</comment>
<name>A0A3E2NGN1_9FIRM</name>
<dbReference type="InterPro" id="IPR023753">
    <property type="entry name" value="FAD/NAD-binding_dom"/>
</dbReference>
<dbReference type="InterPro" id="IPR016156">
    <property type="entry name" value="FAD/NAD-linked_Rdtase_dimer_sf"/>
</dbReference>
<dbReference type="Proteomes" id="UP000260680">
    <property type="component" value="Unassembled WGS sequence"/>
</dbReference>
<sequence>MTHVIIGAGAAGISAAKTIRKLEPEADIIMVSVDDQVHSRCMLHKYLSHERDEASLSFVPADFFETLGITWLKNKEAVHIDPKKQSVLLDDGTELNFDRLLIATGAHSVIPPIVNLREAKNVFGLRNLSDARQIRKFAQTADRILILGSGLVGMDAAYAFLEQKKEVTVLELADRILPKQLDEKAGKAYQNLFEQHGCKFILDRKVVLTTMPENDKINSVMLDDGTILECDMIVVAAGVRPATDCTENCEIAVDRFIKVNECMETSCKNIYAAGDVNGIAAIWPNAMKQGYTAACNMCGIPTSYEDPYGMKNTMNFYGLTTLSLGDGIARDGDQVLSQEDSGCYKKAILRDGRLQSIMIQGPIDYSGLYQYLIKNQISLDAVKTDVFHLSFADFYGTDSRGQYTYTMNAN</sequence>
<dbReference type="PRINTS" id="PR00368">
    <property type="entry name" value="FADPNR"/>
</dbReference>
<feature type="domain" description="FAD/NAD(P)-binding" evidence="4">
    <location>
        <begin position="2"/>
        <end position="290"/>
    </location>
</feature>
<dbReference type="PANTHER" id="PTHR43429">
    <property type="entry name" value="PYRIDINE NUCLEOTIDE-DISULFIDE OXIDOREDUCTASE DOMAIN-CONTAINING"/>
    <property type="match status" value="1"/>
</dbReference>
<dbReference type="SUPFAM" id="SSF51905">
    <property type="entry name" value="FAD/NAD(P)-binding domain"/>
    <property type="match status" value="1"/>
</dbReference>
<dbReference type="RefSeq" id="WP_117415867.1">
    <property type="nucleotide sequence ID" value="NZ_BRPJ01000061.1"/>
</dbReference>
<reference evidence="5 8" key="2">
    <citation type="journal article" date="2024" name="Int. J. Syst. Evol. Microbiol.">
        <title>Lacrimispora brassicae sp. nov. isolated from fermented cabbage, and proposal of Clostridium indicum Gundawar et al. 2019 and Clostridium methoxybenzovorans Mechichi et al. 1999 as heterotypic synonyms of Lacrimispora amygdalina (Parshina et al. 2003) Haas and Blanchard 2020 and Lacrimispora indolis (McClung and McCoy 1957) Haas and Blanchard 2020, respectively.</title>
        <authorList>
            <person name="Kobayashi H."/>
            <person name="Tanizawa Y."/>
            <person name="Sakamoto M."/>
            <person name="Ohkuma M."/>
            <person name="Tohno M."/>
        </authorList>
    </citation>
    <scope>NUCLEOTIDE SEQUENCE [LARGE SCALE GENOMIC DNA]</scope>
    <source>
        <strain evidence="5 8">DSM 12857</strain>
    </source>
</reference>
<evidence type="ECO:0000313" key="7">
    <source>
        <dbReference type="Proteomes" id="UP000260680"/>
    </source>
</evidence>
<evidence type="ECO:0000313" key="5">
    <source>
        <dbReference type="EMBL" id="GLB31246.1"/>
    </source>
</evidence>
<dbReference type="PRINTS" id="PR00411">
    <property type="entry name" value="PNDRDTASEI"/>
</dbReference>
<evidence type="ECO:0000256" key="3">
    <source>
        <dbReference type="ARBA" id="ARBA00022827"/>
    </source>
</evidence>
<dbReference type="Pfam" id="PF07992">
    <property type="entry name" value="Pyr_redox_2"/>
    <property type="match status" value="1"/>
</dbReference>
<dbReference type="GO" id="GO:0016491">
    <property type="term" value="F:oxidoreductase activity"/>
    <property type="evidence" value="ECO:0007669"/>
    <property type="project" value="InterPro"/>
</dbReference>
<dbReference type="InterPro" id="IPR036188">
    <property type="entry name" value="FAD/NAD-bd_sf"/>
</dbReference>
<dbReference type="EMBL" id="QOHO01000014">
    <property type="protein sequence ID" value="RFZ80093.1"/>
    <property type="molecule type" value="Genomic_DNA"/>
</dbReference>
<keyword evidence="8" id="KW-1185">Reference proteome</keyword>
<dbReference type="Gene3D" id="3.30.390.30">
    <property type="match status" value="1"/>
</dbReference>
<evidence type="ECO:0000313" key="8">
    <source>
        <dbReference type="Proteomes" id="UP001419084"/>
    </source>
</evidence>
<dbReference type="Proteomes" id="UP001419084">
    <property type="component" value="Unassembled WGS sequence"/>
</dbReference>
<organism evidence="6 7">
    <name type="scientific">Lacrimispora amygdalina</name>
    <dbReference type="NCBI Taxonomy" id="253257"/>
    <lineage>
        <taxon>Bacteria</taxon>
        <taxon>Bacillati</taxon>
        <taxon>Bacillota</taxon>
        <taxon>Clostridia</taxon>
        <taxon>Lachnospirales</taxon>
        <taxon>Lachnospiraceae</taxon>
        <taxon>Lacrimispora</taxon>
    </lineage>
</organism>
<gene>
    <name evidence="6" type="ORF">DS742_04715</name>
    <name evidence="5" type="ORF">LAD12857_31690</name>
</gene>
<dbReference type="PANTHER" id="PTHR43429:SF3">
    <property type="entry name" value="NITRITE REDUCTASE [NAD(P)H]"/>
    <property type="match status" value="1"/>
</dbReference>
<dbReference type="InterPro" id="IPR050260">
    <property type="entry name" value="FAD-bd_OxRdtase"/>
</dbReference>
<evidence type="ECO:0000259" key="4">
    <source>
        <dbReference type="Pfam" id="PF07992"/>
    </source>
</evidence>
<evidence type="ECO:0000256" key="2">
    <source>
        <dbReference type="ARBA" id="ARBA00022630"/>
    </source>
</evidence>
<dbReference type="OrthoDB" id="9807946at2"/>
<keyword evidence="2" id="KW-0285">Flavoprotein</keyword>
<protein>
    <submittedName>
        <fullName evidence="6">NAD(P)/FAD-dependent oxidoreductase</fullName>
    </submittedName>
    <submittedName>
        <fullName evidence="5">Nitrate reductase subunit beta</fullName>
    </submittedName>
</protein>
<accession>A0A3E2NGN1</accession>
<proteinExistence type="predicted"/>
<keyword evidence="3" id="KW-0274">FAD</keyword>
<dbReference type="Gene3D" id="3.50.50.60">
    <property type="entry name" value="FAD/NAD(P)-binding domain"/>
    <property type="match status" value="2"/>
</dbReference>
<evidence type="ECO:0000313" key="6">
    <source>
        <dbReference type="EMBL" id="RFZ80093.1"/>
    </source>
</evidence>
<dbReference type="EMBL" id="BRPJ01000061">
    <property type="protein sequence ID" value="GLB31246.1"/>
    <property type="molecule type" value="Genomic_DNA"/>
</dbReference>